<sequence length="242" mass="26714">MLVLGGSVFAVATAVRLVNQGHHVTIVHPARRLGLFPFAALTKTFLSEVGVDAEHHSEAEADTCYVDGTSFRLATHVYLCRTTPLLEDVLSYNEIRFSHRMPEHSNDEVVDCRPRFVEGLKAFQAAFVSDVRSETCLTIETKPSHHVTAVFHGGKIALSYTYSVNGVLRPVGSLAFSERQTGYVNHRNEVVPMVCLAGQDVAETVRDQSLLEKNVIDVLSVLNGFKPMNLRESLFSVFNPAT</sequence>
<proteinExistence type="predicted"/>
<organism evidence="1">
    <name type="scientific">Caldiarchaeum subterraneum</name>
    <dbReference type="NCBI Taxonomy" id="311458"/>
    <lineage>
        <taxon>Archaea</taxon>
        <taxon>Nitrososphaerota</taxon>
        <taxon>Candidatus Caldarchaeales</taxon>
        <taxon>Candidatus Caldarchaeaceae</taxon>
        <taxon>Candidatus Caldarchaeum</taxon>
    </lineage>
</organism>
<evidence type="ECO:0000313" key="1">
    <source>
        <dbReference type="EMBL" id="HHK68185.1"/>
    </source>
</evidence>
<dbReference type="AlphaFoldDB" id="A0A7C5L739"/>
<comment type="caution">
    <text evidence="1">The sequence shown here is derived from an EMBL/GenBank/DDBJ whole genome shotgun (WGS) entry which is preliminary data.</text>
</comment>
<accession>A0A7C5L739</accession>
<dbReference type="EMBL" id="DRWN01000026">
    <property type="protein sequence ID" value="HHK68185.1"/>
    <property type="molecule type" value="Genomic_DNA"/>
</dbReference>
<protein>
    <submittedName>
        <fullName evidence="1">Uncharacterized protein</fullName>
    </submittedName>
</protein>
<gene>
    <name evidence="1" type="ORF">ENM11_03390</name>
</gene>
<reference evidence="1" key="1">
    <citation type="journal article" date="2020" name="mSystems">
        <title>Genome- and Community-Level Interaction Insights into Carbon Utilization and Element Cycling Functions of Hydrothermarchaeota in Hydrothermal Sediment.</title>
        <authorList>
            <person name="Zhou Z."/>
            <person name="Liu Y."/>
            <person name="Xu W."/>
            <person name="Pan J."/>
            <person name="Luo Z.H."/>
            <person name="Li M."/>
        </authorList>
    </citation>
    <scope>NUCLEOTIDE SEQUENCE [LARGE SCALE GENOMIC DNA]</scope>
    <source>
        <strain evidence="1">SpSt-1056</strain>
    </source>
</reference>
<name>A0A7C5L739_CALS0</name>